<dbReference type="AlphaFoldDB" id="A0A1Y3P1X3"/>
<dbReference type="PANTHER" id="PTHR45138:SF9">
    <property type="entry name" value="DIGUANYLATE CYCLASE DGCM-RELATED"/>
    <property type="match status" value="1"/>
</dbReference>
<dbReference type="FunFam" id="3.30.70.270:FF:000001">
    <property type="entry name" value="Diguanylate cyclase domain protein"/>
    <property type="match status" value="1"/>
</dbReference>
<dbReference type="SUPFAM" id="SSF55073">
    <property type="entry name" value="Nucleotide cyclase"/>
    <property type="match status" value="1"/>
</dbReference>
<organism evidence="7 8">
    <name type="scientific">Pseudomonas caspiana</name>
    <dbReference type="NCBI Taxonomy" id="1451454"/>
    <lineage>
        <taxon>Bacteria</taxon>
        <taxon>Pseudomonadati</taxon>
        <taxon>Pseudomonadota</taxon>
        <taxon>Gammaproteobacteria</taxon>
        <taxon>Pseudomonadales</taxon>
        <taxon>Pseudomonadaceae</taxon>
        <taxon>Pseudomonas</taxon>
    </lineage>
</organism>
<dbReference type="GO" id="GO:0043709">
    <property type="term" value="P:cell adhesion involved in single-species biofilm formation"/>
    <property type="evidence" value="ECO:0007669"/>
    <property type="project" value="TreeGrafter"/>
</dbReference>
<dbReference type="InterPro" id="IPR043128">
    <property type="entry name" value="Rev_trsase/Diguanyl_cyclase"/>
</dbReference>
<dbReference type="InterPro" id="IPR050469">
    <property type="entry name" value="Diguanylate_Cyclase"/>
</dbReference>
<dbReference type="SMART" id="SM00267">
    <property type="entry name" value="GGDEF"/>
    <property type="match status" value="1"/>
</dbReference>
<feature type="transmembrane region" description="Helical" evidence="5">
    <location>
        <begin position="124"/>
        <end position="142"/>
    </location>
</feature>
<keyword evidence="5" id="KW-1133">Transmembrane helix</keyword>
<dbReference type="Gene3D" id="3.30.70.270">
    <property type="match status" value="1"/>
</dbReference>
<dbReference type="OrthoDB" id="9812260at2"/>
<reference evidence="7 8" key="1">
    <citation type="journal article" date="2017" name="Syst. Appl. Microbiol.">
        <title>Pseudomonas caspiana sp. nov., a citrus pathogen in the Pseudomonas syringae phylogenetic group.</title>
        <authorList>
            <person name="Busquets A."/>
            <person name="Gomila M."/>
            <person name="Beiki F."/>
            <person name="Mulet M."/>
            <person name="Rahimian H."/>
            <person name="Garcia-Valdes E."/>
            <person name="Lalucat J."/>
        </authorList>
    </citation>
    <scope>NUCLEOTIDE SEQUENCE [LARGE SCALE GENOMIC DNA]</scope>
    <source>
        <strain evidence="7 8">FBF102</strain>
    </source>
</reference>
<dbReference type="EMBL" id="LOHF01000008">
    <property type="protein sequence ID" value="OUM73807.1"/>
    <property type="molecule type" value="Genomic_DNA"/>
</dbReference>
<comment type="catalytic activity">
    <reaction evidence="4">
        <text>2 GTP = 3',3'-c-di-GMP + 2 diphosphate</text>
        <dbReference type="Rhea" id="RHEA:24898"/>
        <dbReference type="ChEBI" id="CHEBI:33019"/>
        <dbReference type="ChEBI" id="CHEBI:37565"/>
        <dbReference type="ChEBI" id="CHEBI:58805"/>
        <dbReference type="EC" id="2.7.7.65"/>
    </reaction>
</comment>
<keyword evidence="8" id="KW-1185">Reference proteome</keyword>
<feature type="transmembrane region" description="Helical" evidence="5">
    <location>
        <begin position="154"/>
        <end position="178"/>
    </location>
</feature>
<feature type="transmembrane region" description="Helical" evidence="5">
    <location>
        <begin position="47"/>
        <end position="68"/>
    </location>
</feature>
<evidence type="ECO:0000256" key="1">
    <source>
        <dbReference type="ARBA" id="ARBA00001946"/>
    </source>
</evidence>
<dbReference type="CDD" id="cd01949">
    <property type="entry name" value="GGDEF"/>
    <property type="match status" value="1"/>
</dbReference>
<dbReference type="GO" id="GO:1902201">
    <property type="term" value="P:negative regulation of bacterial-type flagellum-dependent cell motility"/>
    <property type="evidence" value="ECO:0007669"/>
    <property type="project" value="TreeGrafter"/>
</dbReference>
<dbReference type="GO" id="GO:0052621">
    <property type="term" value="F:diguanylate cyclase activity"/>
    <property type="evidence" value="ECO:0007669"/>
    <property type="project" value="UniProtKB-EC"/>
</dbReference>
<feature type="transmembrane region" description="Helical" evidence="5">
    <location>
        <begin position="101"/>
        <end position="117"/>
    </location>
</feature>
<evidence type="ECO:0000313" key="8">
    <source>
        <dbReference type="Proteomes" id="UP000195440"/>
    </source>
</evidence>
<accession>A0A1Y3P1X3</accession>
<feature type="domain" description="GGDEF" evidence="6">
    <location>
        <begin position="217"/>
        <end position="348"/>
    </location>
</feature>
<comment type="cofactor">
    <cofactor evidence="1">
        <name>Mg(2+)</name>
        <dbReference type="ChEBI" id="CHEBI:18420"/>
    </cofactor>
</comment>
<dbReference type="NCBIfam" id="TIGR00254">
    <property type="entry name" value="GGDEF"/>
    <property type="match status" value="1"/>
</dbReference>
<dbReference type="PANTHER" id="PTHR45138">
    <property type="entry name" value="REGULATORY COMPONENTS OF SENSORY TRANSDUCTION SYSTEM"/>
    <property type="match status" value="1"/>
</dbReference>
<dbReference type="GO" id="GO:0005886">
    <property type="term" value="C:plasma membrane"/>
    <property type="evidence" value="ECO:0007669"/>
    <property type="project" value="UniProtKB-SubCell"/>
</dbReference>
<dbReference type="PROSITE" id="PS50887">
    <property type="entry name" value="GGDEF"/>
    <property type="match status" value="1"/>
</dbReference>
<comment type="subcellular location">
    <subcellularLocation>
        <location evidence="2">Cell inner membrane</location>
    </subcellularLocation>
</comment>
<evidence type="ECO:0000259" key="6">
    <source>
        <dbReference type="PROSITE" id="PS50887"/>
    </source>
</evidence>
<evidence type="ECO:0000313" key="7">
    <source>
        <dbReference type="EMBL" id="OUM73807.1"/>
    </source>
</evidence>
<dbReference type="Proteomes" id="UP000195440">
    <property type="component" value="Unassembled WGS sequence"/>
</dbReference>
<dbReference type="RefSeq" id="WP_087267354.1">
    <property type="nucleotide sequence ID" value="NZ_CP167995.1"/>
</dbReference>
<proteinExistence type="predicted"/>
<evidence type="ECO:0000256" key="2">
    <source>
        <dbReference type="ARBA" id="ARBA00004533"/>
    </source>
</evidence>
<comment type="caution">
    <text evidence="7">The sequence shown here is derived from an EMBL/GenBank/DDBJ whole genome shotgun (WGS) entry which is preliminary data.</text>
</comment>
<feature type="transmembrane region" description="Helical" evidence="5">
    <location>
        <begin position="20"/>
        <end position="41"/>
    </location>
</feature>
<name>A0A1Y3P1X3_9PSED</name>
<protein>
    <recommendedName>
        <fullName evidence="3">diguanylate cyclase</fullName>
        <ecNumber evidence="3">2.7.7.65</ecNumber>
    </recommendedName>
</protein>
<feature type="transmembrane region" description="Helical" evidence="5">
    <location>
        <begin position="75"/>
        <end position="95"/>
    </location>
</feature>
<dbReference type="InterPro" id="IPR029787">
    <property type="entry name" value="Nucleotide_cyclase"/>
</dbReference>
<sequence length="348" mass="38581">MNTLSASDRAQLLRETTAQFWQHIVPVVQIAFCIHLVLFVLFSTLKIPLLAVGNGFSILVYVACLRAIRAGRYRFAGMLMSMEIILHALLATWVLGWNSNFYFYLYCVIPIIAFSFQNARRPRLLLNLAILVVSVGGFALRGQMGINSGVAPQLLEVFGIVNVLTAVGVLLHGTALSVRFTRSMQLNLFHTANRDSLTNLYTRRRVMHGVRQLADSVPAAIILLDIDHFKQINDRLGHEQGDLILQRVAEAINSNVRASDVASRWGGEEFLVLMPDASEQAAQVVADRILLRIREWVGQVDQGPLTVTATLAVSEIRSGETFQSALNRADQALYLGKQQGRNKVMLAG</sequence>
<gene>
    <name evidence="7" type="ORF">AUC60_12115</name>
</gene>
<dbReference type="Pfam" id="PF00990">
    <property type="entry name" value="GGDEF"/>
    <property type="match status" value="1"/>
</dbReference>
<dbReference type="InterPro" id="IPR000160">
    <property type="entry name" value="GGDEF_dom"/>
</dbReference>
<keyword evidence="5" id="KW-0472">Membrane</keyword>
<keyword evidence="5" id="KW-0812">Transmembrane</keyword>
<evidence type="ECO:0000256" key="4">
    <source>
        <dbReference type="ARBA" id="ARBA00034247"/>
    </source>
</evidence>
<evidence type="ECO:0000256" key="3">
    <source>
        <dbReference type="ARBA" id="ARBA00012528"/>
    </source>
</evidence>
<evidence type="ECO:0000256" key="5">
    <source>
        <dbReference type="SAM" id="Phobius"/>
    </source>
</evidence>
<dbReference type="EC" id="2.7.7.65" evidence="3"/>